<accession>A0ABV7E3Q2</accession>
<protein>
    <submittedName>
        <fullName evidence="1">Uncharacterized protein</fullName>
    </submittedName>
</protein>
<dbReference type="Proteomes" id="UP001595456">
    <property type="component" value="Unassembled WGS sequence"/>
</dbReference>
<evidence type="ECO:0000313" key="1">
    <source>
        <dbReference type="EMBL" id="MFC3097339.1"/>
    </source>
</evidence>
<organism evidence="1 2">
    <name type="scientific">Alteraurantiacibacter palmitatis</name>
    <dbReference type="NCBI Taxonomy" id="2054628"/>
    <lineage>
        <taxon>Bacteria</taxon>
        <taxon>Pseudomonadati</taxon>
        <taxon>Pseudomonadota</taxon>
        <taxon>Alphaproteobacteria</taxon>
        <taxon>Sphingomonadales</taxon>
        <taxon>Erythrobacteraceae</taxon>
        <taxon>Alteraurantiacibacter</taxon>
    </lineage>
</organism>
<name>A0ABV7E3Q2_9SPHN</name>
<sequence>MAIKVTEHAITRYRERVARLPEAQILLLLRGRAFEAADRFGAPFVRLPGGQRAVLRDHTIVTILPADCPAGHLDPAKDRR</sequence>
<evidence type="ECO:0000313" key="2">
    <source>
        <dbReference type="Proteomes" id="UP001595456"/>
    </source>
</evidence>
<dbReference type="EMBL" id="JBHRST010000008">
    <property type="protein sequence ID" value="MFC3097339.1"/>
    <property type="molecule type" value="Genomic_DNA"/>
</dbReference>
<keyword evidence="2" id="KW-1185">Reference proteome</keyword>
<reference evidence="2" key="1">
    <citation type="journal article" date="2019" name="Int. J. Syst. Evol. Microbiol.">
        <title>The Global Catalogue of Microorganisms (GCM) 10K type strain sequencing project: providing services to taxonomists for standard genome sequencing and annotation.</title>
        <authorList>
            <consortium name="The Broad Institute Genomics Platform"/>
            <consortium name="The Broad Institute Genome Sequencing Center for Infectious Disease"/>
            <person name="Wu L."/>
            <person name="Ma J."/>
        </authorList>
    </citation>
    <scope>NUCLEOTIDE SEQUENCE [LARGE SCALE GENOMIC DNA]</scope>
    <source>
        <strain evidence="2">KCTC 52607</strain>
    </source>
</reference>
<comment type="caution">
    <text evidence="1">The sequence shown here is derived from an EMBL/GenBank/DDBJ whole genome shotgun (WGS) entry which is preliminary data.</text>
</comment>
<proteinExistence type="predicted"/>
<gene>
    <name evidence="1" type="ORF">ACFODU_05925</name>
</gene>
<dbReference type="RefSeq" id="WP_336926103.1">
    <property type="nucleotide sequence ID" value="NZ_JBANRO010000006.1"/>
</dbReference>